<gene>
    <name evidence="1" type="ORF">TT172_LOCUS4322</name>
</gene>
<protein>
    <submittedName>
        <fullName evidence="1">C6bceb27-ff95-4953-aadc-dc8d74c91e3d</fullName>
    </submittedName>
</protein>
<dbReference type="EMBL" id="OUUZ01000008">
    <property type="protein sequence ID" value="SPQ21903.1"/>
    <property type="molecule type" value="Genomic_DNA"/>
</dbReference>
<organism evidence="1 2">
    <name type="scientific">Thermothielavioides terrestris</name>
    <dbReference type="NCBI Taxonomy" id="2587410"/>
    <lineage>
        <taxon>Eukaryota</taxon>
        <taxon>Fungi</taxon>
        <taxon>Dikarya</taxon>
        <taxon>Ascomycota</taxon>
        <taxon>Pezizomycotina</taxon>
        <taxon>Sordariomycetes</taxon>
        <taxon>Sordariomycetidae</taxon>
        <taxon>Sordariales</taxon>
        <taxon>Chaetomiaceae</taxon>
        <taxon>Thermothielavioides</taxon>
    </lineage>
</organism>
<evidence type="ECO:0000313" key="2">
    <source>
        <dbReference type="Proteomes" id="UP000289323"/>
    </source>
</evidence>
<dbReference type="Proteomes" id="UP000289323">
    <property type="component" value="Unassembled WGS sequence"/>
</dbReference>
<dbReference type="AlphaFoldDB" id="A0A3S4ASH2"/>
<reference evidence="1 2" key="1">
    <citation type="submission" date="2018-04" db="EMBL/GenBank/DDBJ databases">
        <authorList>
            <person name="Huttner S."/>
            <person name="Dainat J."/>
        </authorList>
    </citation>
    <scope>NUCLEOTIDE SEQUENCE [LARGE SCALE GENOMIC DNA]</scope>
</reference>
<accession>A0A3S4ASH2</accession>
<name>A0A3S4ASH2_9PEZI</name>
<sequence length="43" mass="4860">MGLEFSGGVAQLRDDKPEGEWKWMLIRKPKELSFAYTGGLCDV</sequence>
<proteinExistence type="predicted"/>
<evidence type="ECO:0000313" key="1">
    <source>
        <dbReference type="EMBL" id="SPQ21903.1"/>
    </source>
</evidence>